<evidence type="ECO:0000313" key="1">
    <source>
        <dbReference type="EMBL" id="KZV81809.1"/>
    </source>
</evidence>
<keyword evidence="2" id="KW-1185">Reference proteome</keyword>
<dbReference type="AlphaFoldDB" id="A0A165ZDZ2"/>
<protein>
    <submittedName>
        <fullName evidence="1">Uncharacterized protein</fullName>
    </submittedName>
</protein>
<gene>
    <name evidence="1" type="ORF">EXIGLDRAFT_730546</name>
</gene>
<evidence type="ECO:0000313" key="2">
    <source>
        <dbReference type="Proteomes" id="UP000077266"/>
    </source>
</evidence>
<dbReference type="EMBL" id="KV426366">
    <property type="protein sequence ID" value="KZV81809.1"/>
    <property type="molecule type" value="Genomic_DNA"/>
</dbReference>
<dbReference type="Proteomes" id="UP000077266">
    <property type="component" value="Unassembled WGS sequence"/>
</dbReference>
<proteinExistence type="predicted"/>
<dbReference type="InParanoid" id="A0A165ZDZ2"/>
<sequence length="164" mass="18187">MADPVGLASLGVGGIKKVLRHGTKVRARRRDIGALSLALDKAHALLTTSHHDAPETYRIHEEVLAPLINEVVLFLDSVSARERYQSVLGKYVRPGHDSVSARRLLAALEASPAHIKSRLIDEKLSLTQLRVDTIPEVLAEASEKQREALHNLLRGIILWNSFFH</sequence>
<accession>A0A165ZDZ2</accession>
<reference evidence="1 2" key="1">
    <citation type="journal article" date="2016" name="Mol. Biol. Evol.">
        <title>Comparative Genomics of Early-Diverging Mushroom-Forming Fungi Provides Insights into the Origins of Lignocellulose Decay Capabilities.</title>
        <authorList>
            <person name="Nagy L.G."/>
            <person name="Riley R."/>
            <person name="Tritt A."/>
            <person name="Adam C."/>
            <person name="Daum C."/>
            <person name="Floudas D."/>
            <person name="Sun H."/>
            <person name="Yadav J.S."/>
            <person name="Pangilinan J."/>
            <person name="Larsson K.H."/>
            <person name="Matsuura K."/>
            <person name="Barry K."/>
            <person name="Labutti K."/>
            <person name="Kuo R."/>
            <person name="Ohm R.A."/>
            <person name="Bhattacharya S.S."/>
            <person name="Shirouzu T."/>
            <person name="Yoshinaga Y."/>
            <person name="Martin F.M."/>
            <person name="Grigoriev I.V."/>
            <person name="Hibbett D.S."/>
        </authorList>
    </citation>
    <scope>NUCLEOTIDE SEQUENCE [LARGE SCALE GENOMIC DNA]</scope>
    <source>
        <strain evidence="1 2">HHB12029</strain>
    </source>
</reference>
<organism evidence="1 2">
    <name type="scientific">Exidia glandulosa HHB12029</name>
    <dbReference type="NCBI Taxonomy" id="1314781"/>
    <lineage>
        <taxon>Eukaryota</taxon>
        <taxon>Fungi</taxon>
        <taxon>Dikarya</taxon>
        <taxon>Basidiomycota</taxon>
        <taxon>Agaricomycotina</taxon>
        <taxon>Agaricomycetes</taxon>
        <taxon>Auriculariales</taxon>
        <taxon>Exidiaceae</taxon>
        <taxon>Exidia</taxon>
    </lineage>
</organism>
<name>A0A165ZDZ2_EXIGL</name>